<evidence type="ECO:0000313" key="2">
    <source>
        <dbReference type="Proteomes" id="UP001153069"/>
    </source>
</evidence>
<gene>
    <name evidence="1" type="ORF">SEMRO_1302_G260920.1</name>
</gene>
<comment type="caution">
    <text evidence="1">The sequence shown here is derived from an EMBL/GenBank/DDBJ whole genome shotgun (WGS) entry which is preliminary data.</text>
</comment>
<sequence>MFHSWTWQAWEPNSLWHSLQSHKDKASNVPMTCLACSQKASPLKIISMPRTVASLAAEASQSRSPVGHGMRDPTNFKNMEFKPVSMSEMGPGGMGSQMMSQMGGQGNHMGGNMMGGQMGPGMMGGNMMGGQMMGGLPYV</sequence>
<keyword evidence="2" id="KW-1185">Reference proteome</keyword>
<organism evidence="1 2">
    <name type="scientific">Seminavis robusta</name>
    <dbReference type="NCBI Taxonomy" id="568900"/>
    <lineage>
        <taxon>Eukaryota</taxon>
        <taxon>Sar</taxon>
        <taxon>Stramenopiles</taxon>
        <taxon>Ochrophyta</taxon>
        <taxon>Bacillariophyta</taxon>
        <taxon>Bacillariophyceae</taxon>
        <taxon>Bacillariophycidae</taxon>
        <taxon>Naviculales</taxon>
        <taxon>Naviculaceae</taxon>
        <taxon>Seminavis</taxon>
    </lineage>
</organism>
<dbReference type="Proteomes" id="UP001153069">
    <property type="component" value="Unassembled WGS sequence"/>
</dbReference>
<protein>
    <submittedName>
        <fullName evidence="1">Uncharacterized protein</fullName>
    </submittedName>
</protein>
<evidence type="ECO:0000313" key="1">
    <source>
        <dbReference type="EMBL" id="CAB9522434.1"/>
    </source>
</evidence>
<dbReference type="AlphaFoldDB" id="A0A9N8ENS9"/>
<name>A0A9N8ENS9_9STRA</name>
<proteinExistence type="predicted"/>
<accession>A0A9N8ENS9</accession>
<reference evidence="1" key="1">
    <citation type="submission" date="2020-06" db="EMBL/GenBank/DDBJ databases">
        <authorList>
            <consortium name="Plant Systems Biology data submission"/>
        </authorList>
    </citation>
    <scope>NUCLEOTIDE SEQUENCE</scope>
    <source>
        <strain evidence="1">D6</strain>
    </source>
</reference>
<dbReference type="EMBL" id="CAICTM010001300">
    <property type="protein sequence ID" value="CAB9522434.1"/>
    <property type="molecule type" value="Genomic_DNA"/>
</dbReference>